<dbReference type="AlphaFoldDB" id="A0A806K2Q1"/>
<reference evidence="1" key="1">
    <citation type="submission" date="2012-03" db="EMBL/GenBank/DDBJ databases">
        <title>Functional metagenomics reveals considerable lignocellulase gene clusters in the gut microbiome of a wood-feeding higher termite.</title>
        <authorList>
            <person name="Liu N."/>
        </authorList>
    </citation>
    <scope>NUCLEOTIDE SEQUENCE</scope>
</reference>
<dbReference type="EMBL" id="JQ844292">
    <property type="protein sequence ID" value="AGS54348.1"/>
    <property type="molecule type" value="Genomic_DNA"/>
</dbReference>
<evidence type="ECO:0000313" key="1">
    <source>
        <dbReference type="EMBL" id="AGS54348.1"/>
    </source>
</evidence>
<accession>A0A806K2Q1</accession>
<proteinExistence type="predicted"/>
<protein>
    <submittedName>
        <fullName evidence="1">Uncharacterized protein</fullName>
    </submittedName>
</protein>
<sequence>MDETLVSSYYEAVANGVVEGWTDVTEMKSTIRTAAEFENLLGAEIKEVWHDSKGNHYAVAVMEKGKSARLYNNTIQANLNIIRNLTNMTASEKNTLNGVVRYRFAATIADVNVYYANVVSLLDAVPPDGVIAGSRYRLEAQNIIKTIPVGIRISWDRQGRVFGAFAKCLSDLGFDGGSGVLGGATASPRYVLNVDVSLQPVQLPGNSDKFARIEIAANLTDTRGNLILLPYNFNSRQGHQSQSEAENRCIAAAERAINEEYSELLTNYLSRLIPKN</sequence>
<organism evidence="1">
    <name type="scientific">uncultured bacterium contig00268</name>
    <dbReference type="NCBI Taxonomy" id="1181617"/>
    <lineage>
        <taxon>Bacteria</taxon>
        <taxon>environmental samples</taxon>
    </lineage>
</organism>
<name>A0A806K2Q1_9BACT</name>